<evidence type="ECO:0000313" key="1">
    <source>
        <dbReference type="EMBL" id="SPF41413.1"/>
    </source>
</evidence>
<dbReference type="EMBL" id="OMOD01000129">
    <property type="protein sequence ID" value="SPF41413.1"/>
    <property type="molecule type" value="Genomic_DNA"/>
</dbReference>
<proteinExistence type="predicted"/>
<protein>
    <submittedName>
        <fullName evidence="1">Uncharacterized protein</fullName>
    </submittedName>
</protein>
<organism evidence="1 2">
    <name type="scientific">Candidatus Sulfotelmatobacter kueseliae</name>
    <dbReference type="NCBI Taxonomy" id="2042962"/>
    <lineage>
        <taxon>Bacteria</taxon>
        <taxon>Pseudomonadati</taxon>
        <taxon>Acidobacteriota</taxon>
        <taxon>Terriglobia</taxon>
        <taxon>Terriglobales</taxon>
        <taxon>Candidatus Korobacteraceae</taxon>
        <taxon>Candidatus Sulfotelmatobacter</taxon>
    </lineage>
</organism>
<reference evidence="2" key="1">
    <citation type="submission" date="2018-02" db="EMBL/GenBank/DDBJ databases">
        <authorList>
            <person name="Hausmann B."/>
        </authorList>
    </citation>
    <scope>NUCLEOTIDE SEQUENCE [LARGE SCALE GENOMIC DNA]</scope>
    <source>
        <strain evidence="2">Peat soil MAG SbA1</strain>
    </source>
</reference>
<dbReference type="AlphaFoldDB" id="A0A2U3KP17"/>
<dbReference type="Proteomes" id="UP000238701">
    <property type="component" value="Unassembled WGS sequence"/>
</dbReference>
<gene>
    <name evidence="1" type="ORF">SBA1_360010</name>
</gene>
<sequence length="56" mass="6243">MRATSSAVAYSMYRAVRKLFKTMPDRFSGEVGIALPLERITANRPGQEAGRMPVEK</sequence>
<name>A0A2U3KP17_9BACT</name>
<accession>A0A2U3KP17</accession>
<evidence type="ECO:0000313" key="2">
    <source>
        <dbReference type="Proteomes" id="UP000238701"/>
    </source>
</evidence>